<feature type="transmembrane region" description="Helical" evidence="2">
    <location>
        <begin position="372"/>
        <end position="399"/>
    </location>
</feature>
<protein>
    <submittedName>
        <fullName evidence="3">Uncharacterized protein</fullName>
    </submittedName>
</protein>
<evidence type="ECO:0000256" key="2">
    <source>
        <dbReference type="SAM" id="Phobius"/>
    </source>
</evidence>
<reference evidence="3 4" key="1">
    <citation type="journal article" date="2020" name="bioRxiv">
        <title>Sequence and annotation of 42 cannabis genomes reveals extensive copy number variation in cannabinoid synthesis and pathogen resistance genes.</title>
        <authorList>
            <person name="Mckernan K.J."/>
            <person name="Helbert Y."/>
            <person name="Kane L.T."/>
            <person name="Ebling H."/>
            <person name="Zhang L."/>
            <person name="Liu B."/>
            <person name="Eaton Z."/>
            <person name="Mclaughlin S."/>
            <person name="Kingan S."/>
            <person name="Baybayan P."/>
            <person name="Concepcion G."/>
            <person name="Jordan M."/>
            <person name="Riva A."/>
            <person name="Barbazuk W."/>
            <person name="Harkins T."/>
        </authorList>
    </citation>
    <scope>NUCLEOTIDE SEQUENCE [LARGE SCALE GENOMIC DNA]</scope>
    <source>
        <strain evidence="4">cv. Jamaican Lion 4</strain>
        <tissue evidence="3">Leaf</tissue>
    </source>
</reference>
<evidence type="ECO:0000313" key="4">
    <source>
        <dbReference type="Proteomes" id="UP000583929"/>
    </source>
</evidence>
<keyword evidence="2" id="KW-1133">Transmembrane helix</keyword>
<dbReference type="EMBL" id="JAATIQ010000012">
    <property type="protein sequence ID" value="KAF4401423.1"/>
    <property type="molecule type" value="Genomic_DNA"/>
</dbReference>
<keyword evidence="2" id="KW-0812">Transmembrane</keyword>
<evidence type="ECO:0000313" key="3">
    <source>
        <dbReference type="EMBL" id="KAF4401423.1"/>
    </source>
</evidence>
<dbReference type="InterPro" id="IPR004158">
    <property type="entry name" value="DUF247_pln"/>
</dbReference>
<dbReference type="AlphaFoldDB" id="A0A7J6I1M3"/>
<dbReference type="PANTHER" id="PTHR31170">
    <property type="entry name" value="BNAC04G53230D PROTEIN"/>
    <property type="match status" value="1"/>
</dbReference>
<comment type="caution">
    <text evidence="3">The sequence shown here is derived from an EMBL/GenBank/DDBJ whole genome shotgun (WGS) entry which is preliminary data.</text>
</comment>
<keyword evidence="4" id="KW-1185">Reference proteome</keyword>
<feature type="region of interest" description="Disordered" evidence="1">
    <location>
        <begin position="260"/>
        <end position="287"/>
    </location>
</feature>
<keyword evidence="2" id="KW-0472">Membrane</keyword>
<gene>
    <name evidence="3" type="ORF">G4B88_001617</name>
</gene>
<evidence type="ECO:0000256" key="1">
    <source>
        <dbReference type="SAM" id="MobiDB-lite"/>
    </source>
</evidence>
<name>A0A7J6I1M3_CANSA</name>
<organism evidence="3 4">
    <name type="scientific">Cannabis sativa</name>
    <name type="common">Hemp</name>
    <name type="synonym">Marijuana</name>
    <dbReference type="NCBI Taxonomy" id="3483"/>
    <lineage>
        <taxon>Eukaryota</taxon>
        <taxon>Viridiplantae</taxon>
        <taxon>Streptophyta</taxon>
        <taxon>Embryophyta</taxon>
        <taxon>Tracheophyta</taxon>
        <taxon>Spermatophyta</taxon>
        <taxon>Magnoliopsida</taxon>
        <taxon>eudicotyledons</taxon>
        <taxon>Gunneridae</taxon>
        <taxon>Pentapetalae</taxon>
        <taxon>rosids</taxon>
        <taxon>fabids</taxon>
        <taxon>Rosales</taxon>
        <taxon>Cannabaceae</taxon>
        <taxon>Cannabis</taxon>
    </lineage>
</organism>
<proteinExistence type="predicted"/>
<dbReference type="Pfam" id="PF03140">
    <property type="entry name" value="DUF247"/>
    <property type="match status" value="2"/>
</dbReference>
<dbReference type="Proteomes" id="UP000583929">
    <property type="component" value="Unassembled WGS sequence"/>
</dbReference>
<dbReference type="PANTHER" id="PTHR31170:SF25">
    <property type="entry name" value="BNAA09G04570D PROTEIN"/>
    <property type="match status" value="1"/>
</dbReference>
<sequence length="401" mass="46894">MAEYNSYSPLNSLRLELERPPLLFKDRCIYRVPKRLRDVNDNAYTPKVVSIGPFHHANQNLKPMEDHKKRYLRHYLQHTHQHMNYYVKIIKGKENELRSCYAETIPFSSDEFVMIILLDAIFIIEILLVKYGTGINVDDHDHIFHRPWRLIDITPDLLLLENQLPFFIFEDLFNPVQSYLCPDEPISIAKLAHSFLKRRTLVSNREGPEGHSDSYRTQHFLDLFRISVLPPEQNFGTETTSNLQSPTNRRDQHEIEMTFLRNHPQSSDVSERNSHIKSKMKNSPNLPSATKLHQAGVKFKVMRTSKNLLDIQFTFSQGILEIPILKLGDGVIHWNDEDNHFAVISHELRMYYGTRWHKWNANLRQNYFHSPWAIISLIAAVLLIILTLIQAVCSVISVVKH</sequence>
<accession>A0A7J6I1M3</accession>